<keyword evidence="8" id="KW-0594">Phospholipid biosynthesis</keyword>
<evidence type="ECO:0000256" key="7">
    <source>
        <dbReference type="ARBA" id="ARBA00023145"/>
    </source>
</evidence>
<evidence type="ECO:0000256" key="9">
    <source>
        <dbReference type="ARBA" id="ARBA00023239"/>
    </source>
</evidence>
<dbReference type="RefSeq" id="WP_111061594.1">
    <property type="nucleotide sequence ID" value="NZ_JBHUCU010000007.1"/>
</dbReference>
<keyword evidence="5" id="KW-0210">Decarboxylase</keyword>
<evidence type="ECO:0000256" key="3">
    <source>
        <dbReference type="ARBA" id="ARBA00012243"/>
    </source>
</evidence>
<keyword evidence="6" id="KW-0443">Lipid metabolism</keyword>
<keyword evidence="14" id="KW-1185">Reference proteome</keyword>
<keyword evidence="7" id="KW-0865">Zymogen</keyword>
<dbReference type="GO" id="GO:0006646">
    <property type="term" value="P:phosphatidylethanolamine biosynthetic process"/>
    <property type="evidence" value="ECO:0007669"/>
    <property type="project" value="UniProtKB-UniPathway"/>
</dbReference>
<dbReference type="GO" id="GO:0004609">
    <property type="term" value="F:phosphatidylserine decarboxylase activity"/>
    <property type="evidence" value="ECO:0007669"/>
    <property type="project" value="UniProtKB-EC"/>
</dbReference>
<dbReference type="EC" id="4.1.1.65" evidence="3"/>
<reference evidence="13 14" key="1">
    <citation type="submission" date="2018-06" db="EMBL/GenBank/DDBJ databases">
        <title>The draft genome sequence of Crocinitomix sp. SM1701.</title>
        <authorList>
            <person name="Zhang X."/>
        </authorList>
    </citation>
    <scope>NUCLEOTIDE SEQUENCE [LARGE SCALE GENOMIC DNA]</scope>
    <source>
        <strain evidence="13 14">SM1701</strain>
    </source>
</reference>
<dbReference type="InterPro" id="IPR003817">
    <property type="entry name" value="PS_Dcarbxylase"/>
</dbReference>
<evidence type="ECO:0000256" key="1">
    <source>
        <dbReference type="ARBA" id="ARBA00001928"/>
    </source>
</evidence>
<dbReference type="Proteomes" id="UP000249248">
    <property type="component" value="Unassembled WGS sequence"/>
</dbReference>
<evidence type="ECO:0000256" key="2">
    <source>
        <dbReference type="ARBA" id="ARBA00005189"/>
    </source>
</evidence>
<comment type="caution">
    <text evidence="13">The sequence shown here is derived from an EMBL/GenBank/DDBJ whole genome shotgun (WGS) entry which is preliminary data.</text>
</comment>
<dbReference type="Pfam" id="PF02666">
    <property type="entry name" value="PS_Dcarbxylase"/>
    <property type="match status" value="1"/>
</dbReference>
<sequence length="293" mass="33330">MDEIVYINRKTGDRVVEKVPGGGMMKFLYSSNVLGRFTLWLLIKRRFFSTMAGWFMNSRFSKKSIGKFIKTHQINMAEYIVPPNGFKHFNAFFYRKIKLDKRPIGNGIVSPADGKLLVFPSIKNTETFFVKGRPFNLSAFLQNEKDALKFEGGSMAIIRLAPTDYHRYHFPVTGFVGDNNRIFGDYYSVSPLALRQRMEIFSQNAREYVIVKSKQYGEVLICDVGATLTGSIVQSHWPNIEIQKGQEKGYFAFGGSTIILLFEKGKMTFSEDLIKNTQLGLETAIKMGETIGN</sequence>
<dbReference type="OrthoDB" id="9802030at2"/>
<keyword evidence="9" id="KW-0456">Lyase</keyword>
<evidence type="ECO:0000313" key="13">
    <source>
        <dbReference type="EMBL" id="PZE18693.1"/>
    </source>
</evidence>
<evidence type="ECO:0000256" key="8">
    <source>
        <dbReference type="ARBA" id="ARBA00023209"/>
    </source>
</evidence>
<organism evidence="13 14">
    <name type="scientific">Putridiphycobacter roseus</name>
    <dbReference type="NCBI Taxonomy" id="2219161"/>
    <lineage>
        <taxon>Bacteria</taxon>
        <taxon>Pseudomonadati</taxon>
        <taxon>Bacteroidota</taxon>
        <taxon>Flavobacteriia</taxon>
        <taxon>Flavobacteriales</taxon>
        <taxon>Crocinitomicaceae</taxon>
        <taxon>Putridiphycobacter</taxon>
    </lineage>
</organism>
<dbReference type="NCBIfam" id="TIGR00163">
    <property type="entry name" value="PS_decarb"/>
    <property type="match status" value="1"/>
</dbReference>
<evidence type="ECO:0000256" key="4">
    <source>
        <dbReference type="ARBA" id="ARBA00022516"/>
    </source>
</evidence>
<proteinExistence type="predicted"/>
<dbReference type="EMBL" id="QKSB01000001">
    <property type="protein sequence ID" value="PZE18693.1"/>
    <property type="molecule type" value="Genomic_DNA"/>
</dbReference>
<protein>
    <recommendedName>
        <fullName evidence="3">phosphatidylserine decarboxylase</fullName>
        <ecNumber evidence="3">4.1.1.65</ecNumber>
    </recommendedName>
</protein>
<dbReference type="PANTHER" id="PTHR10067:SF17">
    <property type="entry name" value="PHOSPHATIDYLSERINE DECARBOXYLASE PROENZYME 2"/>
    <property type="match status" value="1"/>
</dbReference>
<name>A0A2W1NI39_9FLAO</name>
<dbReference type="AlphaFoldDB" id="A0A2W1NI39"/>
<gene>
    <name evidence="13" type="primary">psd</name>
    <name evidence="13" type="ORF">DNU06_02365</name>
</gene>
<dbReference type="PANTHER" id="PTHR10067">
    <property type="entry name" value="PHOSPHATIDYLSERINE DECARBOXYLASE"/>
    <property type="match status" value="1"/>
</dbReference>
<accession>A0A2W1NI39</accession>
<comment type="pathway">
    <text evidence="12">Phospholipid metabolism; phosphatidylethanolamine biosynthesis.</text>
</comment>
<evidence type="ECO:0000256" key="6">
    <source>
        <dbReference type="ARBA" id="ARBA00023098"/>
    </source>
</evidence>
<dbReference type="UniPathway" id="UPA00558"/>
<comment type="pathway">
    <text evidence="2">Lipid metabolism.</text>
</comment>
<evidence type="ECO:0000256" key="5">
    <source>
        <dbReference type="ARBA" id="ARBA00022793"/>
    </source>
</evidence>
<evidence type="ECO:0000256" key="11">
    <source>
        <dbReference type="ARBA" id="ARBA00023317"/>
    </source>
</evidence>
<comment type="cofactor">
    <cofactor evidence="1">
        <name>pyruvate</name>
        <dbReference type="ChEBI" id="CHEBI:15361"/>
    </cofactor>
</comment>
<evidence type="ECO:0000313" key="14">
    <source>
        <dbReference type="Proteomes" id="UP000249248"/>
    </source>
</evidence>
<keyword evidence="10" id="KW-1208">Phospholipid metabolism</keyword>
<evidence type="ECO:0000256" key="12">
    <source>
        <dbReference type="ARBA" id="ARBA00024326"/>
    </source>
</evidence>
<evidence type="ECO:0000256" key="10">
    <source>
        <dbReference type="ARBA" id="ARBA00023264"/>
    </source>
</evidence>
<keyword evidence="4" id="KW-0444">Lipid biosynthesis</keyword>
<keyword evidence="11" id="KW-0670">Pyruvate</keyword>
<dbReference type="InterPro" id="IPR033177">
    <property type="entry name" value="PSD-B"/>
</dbReference>